<dbReference type="Proteomes" id="UP001302949">
    <property type="component" value="Unassembled WGS sequence"/>
</dbReference>
<name>A0ABU5Q4H8_9BACT</name>
<comment type="function">
    <text evidence="5">One of two assembly initiator proteins, it binds directly to the 5'-end of the 23S rRNA, where it nucleates assembly of the 50S subunit.</text>
</comment>
<dbReference type="InterPro" id="IPR057264">
    <property type="entry name" value="Ribosomal_uL24_C"/>
</dbReference>
<protein>
    <recommendedName>
        <fullName evidence="4 5">Large ribosomal subunit protein uL24</fullName>
    </recommendedName>
</protein>
<dbReference type="PANTHER" id="PTHR12903">
    <property type="entry name" value="MITOCHONDRIAL RIBOSOMAL PROTEIN L24"/>
    <property type="match status" value="1"/>
</dbReference>
<comment type="subunit">
    <text evidence="5">Part of the 50S ribosomal subunit.</text>
</comment>
<evidence type="ECO:0000313" key="9">
    <source>
        <dbReference type="Proteomes" id="UP001302949"/>
    </source>
</evidence>
<dbReference type="EMBL" id="JAYFUM010000001">
    <property type="protein sequence ID" value="MEA5137735.1"/>
    <property type="molecule type" value="Genomic_DNA"/>
</dbReference>
<gene>
    <name evidence="5 8" type="primary">rplX</name>
    <name evidence="8" type="ORF">VB248_01245</name>
</gene>
<reference evidence="8 9" key="1">
    <citation type="submission" date="2023-12" db="EMBL/GenBank/DDBJ databases">
        <title>Novel species of the genus Arcicella isolated from rivers.</title>
        <authorList>
            <person name="Lu H."/>
        </authorList>
    </citation>
    <scope>NUCLEOTIDE SEQUENCE [LARGE SCALE GENOMIC DNA]</scope>
    <source>
        <strain evidence="8 9">KCTC 23307</strain>
    </source>
</reference>
<dbReference type="GO" id="GO:0005840">
    <property type="term" value="C:ribosome"/>
    <property type="evidence" value="ECO:0007669"/>
    <property type="project" value="UniProtKB-KW"/>
</dbReference>
<keyword evidence="5" id="KW-0694">RNA-binding</keyword>
<dbReference type="InterPro" id="IPR005825">
    <property type="entry name" value="Ribosomal_uL24_CS"/>
</dbReference>
<evidence type="ECO:0000256" key="2">
    <source>
        <dbReference type="ARBA" id="ARBA00022980"/>
    </source>
</evidence>
<dbReference type="InterPro" id="IPR003256">
    <property type="entry name" value="Ribosomal_uL24"/>
</dbReference>
<evidence type="ECO:0000256" key="1">
    <source>
        <dbReference type="ARBA" id="ARBA00010618"/>
    </source>
</evidence>
<dbReference type="Gene3D" id="2.30.30.30">
    <property type="match status" value="1"/>
</dbReference>
<dbReference type="PROSITE" id="PS01108">
    <property type="entry name" value="RIBOSOMAL_L24"/>
    <property type="match status" value="1"/>
</dbReference>
<dbReference type="HAMAP" id="MF_01326_B">
    <property type="entry name" value="Ribosomal_uL24_B"/>
    <property type="match status" value="1"/>
</dbReference>
<comment type="similarity">
    <text evidence="1 5 6">Belongs to the universal ribosomal protein uL24 family.</text>
</comment>
<dbReference type="InterPro" id="IPR041988">
    <property type="entry name" value="Ribosomal_uL24_KOW"/>
</dbReference>
<evidence type="ECO:0000256" key="6">
    <source>
        <dbReference type="RuleBase" id="RU003477"/>
    </source>
</evidence>
<keyword evidence="3 5" id="KW-0687">Ribonucleoprotein</keyword>
<proteinExistence type="inferred from homology"/>
<evidence type="ECO:0000256" key="4">
    <source>
        <dbReference type="ARBA" id="ARBA00035206"/>
    </source>
</evidence>
<dbReference type="InterPro" id="IPR008991">
    <property type="entry name" value="Translation_prot_SH3-like_sf"/>
</dbReference>
<dbReference type="NCBIfam" id="TIGR01079">
    <property type="entry name" value="rplX_bact"/>
    <property type="match status" value="1"/>
</dbReference>
<evidence type="ECO:0000259" key="7">
    <source>
        <dbReference type="SMART" id="SM00739"/>
    </source>
</evidence>
<organism evidence="8 9">
    <name type="scientific">Arcicella rigui</name>
    <dbReference type="NCBI Taxonomy" id="797020"/>
    <lineage>
        <taxon>Bacteria</taxon>
        <taxon>Pseudomonadati</taxon>
        <taxon>Bacteroidota</taxon>
        <taxon>Cytophagia</taxon>
        <taxon>Cytophagales</taxon>
        <taxon>Flectobacillaceae</taxon>
        <taxon>Arcicella</taxon>
    </lineage>
</organism>
<comment type="caution">
    <text evidence="8">The sequence shown here is derived from an EMBL/GenBank/DDBJ whole genome shotgun (WGS) entry which is preliminary data.</text>
</comment>
<evidence type="ECO:0000313" key="8">
    <source>
        <dbReference type="EMBL" id="MEA5137735.1"/>
    </source>
</evidence>
<keyword evidence="2 5" id="KW-0689">Ribosomal protein</keyword>
<evidence type="ECO:0000256" key="3">
    <source>
        <dbReference type="ARBA" id="ARBA00023274"/>
    </source>
</evidence>
<accession>A0ABU5Q4H8</accession>
<evidence type="ECO:0000256" key="5">
    <source>
        <dbReference type="HAMAP-Rule" id="MF_01326"/>
    </source>
</evidence>
<dbReference type="SUPFAM" id="SSF50104">
    <property type="entry name" value="Translation proteins SH3-like domain"/>
    <property type="match status" value="1"/>
</dbReference>
<keyword evidence="5" id="KW-0699">rRNA-binding</keyword>
<dbReference type="SMART" id="SM00739">
    <property type="entry name" value="KOW"/>
    <property type="match status" value="1"/>
</dbReference>
<dbReference type="RefSeq" id="WP_323294910.1">
    <property type="nucleotide sequence ID" value="NZ_JAYFUM010000001.1"/>
</dbReference>
<keyword evidence="9" id="KW-1185">Reference proteome</keyword>
<dbReference type="Pfam" id="PF17136">
    <property type="entry name" value="ribosomal_L24"/>
    <property type="match status" value="1"/>
</dbReference>
<feature type="domain" description="KOW" evidence="7">
    <location>
        <begin position="12"/>
        <end position="39"/>
    </location>
</feature>
<dbReference type="Pfam" id="PF00467">
    <property type="entry name" value="KOW"/>
    <property type="match status" value="1"/>
</dbReference>
<dbReference type="CDD" id="cd06089">
    <property type="entry name" value="KOW_RPL26"/>
    <property type="match status" value="1"/>
</dbReference>
<comment type="function">
    <text evidence="5">One of the proteins that surrounds the polypeptide exit tunnel on the outside of the subunit.</text>
</comment>
<dbReference type="InterPro" id="IPR005824">
    <property type="entry name" value="KOW"/>
</dbReference>
<sequence length="110" mass="12036">MERKFNKQPKLHIKSGDTVIVIAGNSKGQTGVIKKVLVDKQRAIVEGVNLQTKHVKPNANTPQGGIEKREGSIHISNLAVAENGKPVRTGRKLNEEGKLQRFSKATGKFI</sequence>
<dbReference type="InterPro" id="IPR014722">
    <property type="entry name" value="Rib_uL2_dom2"/>
</dbReference>